<dbReference type="Proteomes" id="UP000699042">
    <property type="component" value="Unassembled WGS sequence"/>
</dbReference>
<gene>
    <name evidence="2" type="ORF">JMJ77_015145</name>
</gene>
<name>A0A9P7UA36_9PEZI</name>
<comment type="caution">
    <text evidence="2">The sequence shown here is derived from an EMBL/GenBank/DDBJ whole genome shotgun (WGS) entry which is preliminary data.</text>
</comment>
<evidence type="ECO:0000313" key="3">
    <source>
        <dbReference type="Proteomes" id="UP000699042"/>
    </source>
</evidence>
<feature type="region of interest" description="Disordered" evidence="1">
    <location>
        <begin position="82"/>
        <end position="113"/>
    </location>
</feature>
<protein>
    <submittedName>
        <fullName evidence="2">Uncharacterized protein</fullName>
    </submittedName>
</protein>
<proteinExistence type="predicted"/>
<evidence type="ECO:0000313" key="2">
    <source>
        <dbReference type="EMBL" id="KAG7046928.1"/>
    </source>
</evidence>
<dbReference type="EMBL" id="JAESDN010000008">
    <property type="protein sequence ID" value="KAG7046928.1"/>
    <property type="molecule type" value="Genomic_DNA"/>
</dbReference>
<accession>A0A9P7UA36</accession>
<evidence type="ECO:0000256" key="1">
    <source>
        <dbReference type="SAM" id="MobiDB-lite"/>
    </source>
</evidence>
<reference evidence="2" key="1">
    <citation type="submission" date="2021-05" db="EMBL/GenBank/DDBJ databases">
        <title>Comparative genomics of three Colletotrichum scovillei strains and genetic complementation revealed genes involved fungal growth and virulence on chili pepper.</title>
        <authorList>
            <person name="Hsieh D.-K."/>
            <person name="Chuang S.-C."/>
            <person name="Chen C.-Y."/>
            <person name="Chao Y.-T."/>
            <person name="Lu M.-Y.J."/>
            <person name="Lee M.-H."/>
            <person name="Shih M.-C."/>
        </authorList>
    </citation>
    <scope>NUCLEOTIDE SEQUENCE</scope>
    <source>
        <strain evidence="2">Coll-153</strain>
    </source>
</reference>
<sequence length="113" mass="12338">MGWELRRLKACPSETCCIEPMLMTSTHKHRDPTPAEPSITWTRAGAQVVSLWKTKCSMVTGVTEGWLWAALSWRPHHKSGIGEQEATAVLPGETGRDDDGLVEPLAVGAQDGK</sequence>
<organism evidence="2 3">
    <name type="scientific">Colletotrichum scovillei</name>
    <dbReference type="NCBI Taxonomy" id="1209932"/>
    <lineage>
        <taxon>Eukaryota</taxon>
        <taxon>Fungi</taxon>
        <taxon>Dikarya</taxon>
        <taxon>Ascomycota</taxon>
        <taxon>Pezizomycotina</taxon>
        <taxon>Sordariomycetes</taxon>
        <taxon>Hypocreomycetidae</taxon>
        <taxon>Glomerellales</taxon>
        <taxon>Glomerellaceae</taxon>
        <taxon>Colletotrichum</taxon>
        <taxon>Colletotrichum acutatum species complex</taxon>
    </lineage>
</organism>
<keyword evidence="3" id="KW-1185">Reference proteome</keyword>
<dbReference type="AlphaFoldDB" id="A0A9P7UA36"/>